<reference evidence="1 2" key="1">
    <citation type="submission" date="2024-08" db="EMBL/GenBank/DDBJ databases">
        <authorList>
            <person name="Lu H."/>
        </authorList>
    </citation>
    <scope>NUCLEOTIDE SEQUENCE [LARGE SCALE GENOMIC DNA]</scope>
    <source>
        <strain evidence="1 2">DXS20W</strain>
    </source>
</reference>
<keyword evidence="2" id="KW-1185">Reference proteome</keyword>
<organism evidence="1 2">
    <name type="scientific">Pelomonas lactea</name>
    <dbReference type="NCBI Taxonomy" id="3299030"/>
    <lineage>
        <taxon>Bacteria</taxon>
        <taxon>Pseudomonadati</taxon>
        <taxon>Pseudomonadota</taxon>
        <taxon>Betaproteobacteria</taxon>
        <taxon>Burkholderiales</taxon>
        <taxon>Sphaerotilaceae</taxon>
        <taxon>Roseateles</taxon>
    </lineage>
</organism>
<evidence type="ECO:0000313" key="2">
    <source>
        <dbReference type="Proteomes" id="UP001606302"/>
    </source>
</evidence>
<evidence type="ECO:0000313" key="1">
    <source>
        <dbReference type="EMBL" id="MFG6460336.1"/>
    </source>
</evidence>
<comment type="caution">
    <text evidence="1">The sequence shown here is derived from an EMBL/GenBank/DDBJ whole genome shotgun (WGS) entry which is preliminary data.</text>
</comment>
<dbReference type="RefSeq" id="WP_394509147.1">
    <property type="nucleotide sequence ID" value="NZ_JBIGHX010000001.1"/>
</dbReference>
<sequence length="64" mass="6859">MADLTTPTDLPMHAQVPRGPLLSTLTRWWQPADAGASDAVLGYESAQPWMLGDTRGDAAALLHD</sequence>
<protein>
    <submittedName>
        <fullName evidence="1">Uncharacterized protein</fullName>
    </submittedName>
</protein>
<gene>
    <name evidence="1" type="ORF">ACG04Q_02055</name>
</gene>
<dbReference type="Proteomes" id="UP001606302">
    <property type="component" value="Unassembled WGS sequence"/>
</dbReference>
<proteinExistence type="predicted"/>
<dbReference type="EMBL" id="JBIGHX010000001">
    <property type="protein sequence ID" value="MFG6460336.1"/>
    <property type="molecule type" value="Genomic_DNA"/>
</dbReference>
<accession>A0ABW7GEI0</accession>
<name>A0ABW7GEI0_9BURK</name>